<dbReference type="InterPro" id="IPR036940">
    <property type="entry name" value="PI3/4_kinase_cat_sf"/>
</dbReference>
<dbReference type="InterPro" id="IPR011009">
    <property type="entry name" value="Kinase-like_dom_sf"/>
</dbReference>
<name>A0A9W6ZYL0_9STRA</name>
<feature type="compositionally biased region" description="Basic and acidic residues" evidence="1">
    <location>
        <begin position="149"/>
        <end position="159"/>
    </location>
</feature>
<evidence type="ECO:0000256" key="1">
    <source>
        <dbReference type="SAM" id="MobiDB-lite"/>
    </source>
</evidence>
<dbReference type="Pfam" id="PF00454">
    <property type="entry name" value="PI3_PI4_kinase"/>
    <property type="match status" value="1"/>
</dbReference>
<protein>
    <recommendedName>
        <fullName evidence="2">PI3K/PI4K catalytic domain-containing protein</fullName>
    </recommendedName>
</protein>
<comment type="caution">
    <text evidence="3">The sequence shown here is derived from an EMBL/GenBank/DDBJ whole genome shotgun (WGS) entry which is preliminary data.</text>
</comment>
<dbReference type="Proteomes" id="UP001165082">
    <property type="component" value="Unassembled WGS sequence"/>
</dbReference>
<dbReference type="OrthoDB" id="67688at2759"/>
<dbReference type="SUPFAM" id="SSF56112">
    <property type="entry name" value="Protein kinase-like (PK-like)"/>
    <property type="match status" value="1"/>
</dbReference>
<dbReference type="EMBL" id="BRXZ01001001">
    <property type="protein sequence ID" value="GMH59707.1"/>
    <property type="molecule type" value="Genomic_DNA"/>
</dbReference>
<dbReference type="AlphaFoldDB" id="A0A9W6ZYL0"/>
<feature type="domain" description="PI3K/PI4K catalytic" evidence="2">
    <location>
        <begin position="268"/>
        <end position="332"/>
    </location>
</feature>
<evidence type="ECO:0000313" key="3">
    <source>
        <dbReference type="EMBL" id="GMH59707.1"/>
    </source>
</evidence>
<accession>A0A9W6ZYL0</accession>
<sequence length="436" mass="48685">MSLSSSKSSQSLTKVLNIQGVDGVVLSDIDVVDSLNEREFHMFSNVLANSLTPLHPLTCLIDLQLSDDLIDGEGIEAVDGESAWNSNHREVLDLSKVAWWYSFALSIRSVNKVVAGYESPSKVWKRRVGKIIRGSGTTAELRRRLKRAREKEAQKRQEGGRGGGQGLQFAFDPERCHVVKIGTRGAVYKVQIEGGRGYVVKEGWRKEENVGNGFVGLCSRLLGMPSEGRGGEFEDGWGGWWEGGEEMGRIRGEGGEGVASYLKNFNVDMNGEYELPPKILLNYRRTLSFSFVTSYILGLGDRHLGNVLLLPNGAVRNVDFEFVFGEDPKFYEELRVHGIAEDGVGDGWEDIGEGMYMALRGRWKDVVNYFVLSGWYLYGEDEGRRKRMLGGLLRRLMMGRGEMEARRNWGSVVRNAKNRWLGAMAVDVMHGWGGGD</sequence>
<gene>
    <name evidence="3" type="ORF">TrRE_jg3161</name>
</gene>
<organism evidence="3 4">
    <name type="scientific">Triparma retinervis</name>
    <dbReference type="NCBI Taxonomy" id="2557542"/>
    <lineage>
        <taxon>Eukaryota</taxon>
        <taxon>Sar</taxon>
        <taxon>Stramenopiles</taxon>
        <taxon>Ochrophyta</taxon>
        <taxon>Bolidophyceae</taxon>
        <taxon>Parmales</taxon>
        <taxon>Triparmaceae</taxon>
        <taxon>Triparma</taxon>
    </lineage>
</organism>
<dbReference type="Gene3D" id="1.10.1070.11">
    <property type="entry name" value="Phosphatidylinositol 3-/4-kinase, catalytic domain"/>
    <property type="match status" value="1"/>
</dbReference>
<proteinExistence type="predicted"/>
<evidence type="ECO:0000313" key="4">
    <source>
        <dbReference type="Proteomes" id="UP001165082"/>
    </source>
</evidence>
<reference evidence="3" key="1">
    <citation type="submission" date="2022-07" db="EMBL/GenBank/DDBJ databases">
        <title>Genome analysis of Parmales, a sister group of diatoms, reveals the evolutionary specialization of diatoms from phago-mixotrophs to photoautotrophs.</title>
        <authorList>
            <person name="Ban H."/>
            <person name="Sato S."/>
            <person name="Yoshikawa S."/>
            <person name="Kazumasa Y."/>
            <person name="Nakamura Y."/>
            <person name="Ichinomiya M."/>
            <person name="Saitoh K."/>
            <person name="Sato N."/>
            <person name="Blanc-Mathieu R."/>
            <person name="Endo H."/>
            <person name="Kuwata A."/>
            <person name="Ogata H."/>
        </authorList>
    </citation>
    <scope>NUCLEOTIDE SEQUENCE</scope>
</reference>
<dbReference type="InterPro" id="IPR000403">
    <property type="entry name" value="PI3/4_kinase_cat_dom"/>
</dbReference>
<keyword evidence="4" id="KW-1185">Reference proteome</keyword>
<feature type="region of interest" description="Disordered" evidence="1">
    <location>
        <begin position="144"/>
        <end position="164"/>
    </location>
</feature>
<evidence type="ECO:0000259" key="2">
    <source>
        <dbReference type="Pfam" id="PF00454"/>
    </source>
</evidence>